<dbReference type="PANTHER" id="PTHR30606:SF10">
    <property type="entry name" value="PHOSPHATIDYLINOSITOL MANNOSIDE ACYLTRANSFERASE"/>
    <property type="match status" value="1"/>
</dbReference>
<sequence>MGKTKEWKGKTGGANWMHRSLIRMMRYLPLWGLYAFADIFVIPFCMLFARKGYLAQYRFFRNRFDESKLKAFWHTYINHCRFAEIILDRFYVYAGGRVRFDIPDYERYQRLANGKEGFVILSAHVGNYEAAGYTLVAQSKRFNVLVYAGEAETVMENRRRMFEDNNLHMILIRKDMSHLFEISNCLSDGESVSIPADRVFGSNRHYKLPFLNEDAAFPMGPFAIAAQREVPVLTIHVMKTGWKRYRIYIEQLDAGMGTMKQRAAQLASQYARTLETIVRKHPTQWFNYYNFWNQ</sequence>
<keyword evidence="7" id="KW-1133">Transmembrane helix</keyword>
<dbReference type="Pfam" id="PF03279">
    <property type="entry name" value="Lip_A_acyltrans"/>
    <property type="match status" value="1"/>
</dbReference>
<name>A0ABS3M4I6_9BACT</name>
<evidence type="ECO:0000256" key="6">
    <source>
        <dbReference type="ARBA" id="ARBA00023315"/>
    </source>
</evidence>
<comment type="subcellular location">
    <subcellularLocation>
        <location evidence="1">Cell inner membrane</location>
    </subcellularLocation>
</comment>
<gene>
    <name evidence="8" type="ORF">JHU38_04700</name>
</gene>
<evidence type="ECO:0000313" key="9">
    <source>
        <dbReference type="Proteomes" id="UP000664265"/>
    </source>
</evidence>
<proteinExistence type="predicted"/>
<dbReference type="RefSeq" id="WP_107581923.1">
    <property type="nucleotide sequence ID" value="NZ_JAERMS010000009.1"/>
</dbReference>
<evidence type="ECO:0000256" key="5">
    <source>
        <dbReference type="ARBA" id="ARBA00023136"/>
    </source>
</evidence>
<dbReference type="Proteomes" id="UP000664265">
    <property type="component" value="Unassembled WGS sequence"/>
</dbReference>
<evidence type="ECO:0000313" key="8">
    <source>
        <dbReference type="EMBL" id="MBO1363083.1"/>
    </source>
</evidence>
<comment type="caution">
    <text evidence="8">The sequence shown here is derived from an EMBL/GenBank/DDBJ whole genome shotgun (WGS) entry which is preliminary data.</text>
</comment>
<dbReference type="PANTHER" id="PTHR30606">
    <property type="entry name" value="LIPID A BIOSYNTHESIS LAUROYL ACYLTRANSFERASE"/>
    <property type="match status" value="1"/>
</dbReference>
<accession>A0ABS3M4I6</accession>
<keyword evidence="4" id="KW-0808">Transferase</keyword>
<dbReference type="CDD" id="cd07984">
    <property type="entry name" value="LPLAT_LABLAT-like"/>
    <property type="match status" value="1"/>
</dbReference>
<keyword evidence="3" id="KW-0997">Cell inner membrane</keyword>
<reference evidence="8 9" key="1">
    <citation type="submission" date="2021-01" db="EMBL/GenBank/DDBJ databases">
        <title>Prevotella A2931 sp. nov.</title>
        <authorList>
            <person name="Buhl M."/>
            <person name="Oberhettinger P."/>
        </authorList>
    </citation>
    <scope>NUCLEOTIDE SEQUENCE [LARGE SCALE GENOMIC DNA]</scope>
    <source>
        <strain evidence="8 9">A2931</strain>
    </source>
</reference>
<organism evidence="8 9">
    <name type="scientific">Prevotella illustrans</name>
    <dbReference type="NCBI Taxonomy" id="2800387"/>
    <lineage>
        <taxon>Bacteria</taxon>
        <taxon>Pseudomonadati</taxon>
        <taxon>Bacteroidota</taxon>
        <taxon>Bacteroidia</taxon>
        <taxon>Bacteroidales</taxon>
        <taxon>Prevotellaceae</taxon>
        <taxon>Prevotella</taxon>
    </lineage>
</organism>
<feature type="transmembrane region" description="Helical" evidence="7">
    <location>
        <begin position="27"/>
        <end position="49"/>
    </location>
</feature>
<protein>
    <submittedName>
        <fullName evidence="8">Lysophospholipid acyltransferase family protein</fullName>
    </submittedName>
</protein>
<keyword evidence="2" id="KW-1003">Cell membrane</keyword>
<evidence type="ECO:0000256" key="2">
    <source>
        <dbReference type="ARBA" id="ARBA00022475"/>
    </source>
</evidence>
<evidence type="ECO:0000256" key="7">
    <source>
        <dbReference type="SAM" id="Phobius"/>
    </source>
</evidence>
<keyword evidence="9" id="KW-1185">Reference proteome</keyword>
<keyword evidence="7" id="KW-0812">Transmembrane</keyword>
<dbReference type="InterPro" id="IPR004960">
    <property type="entry name" value="LipA_acyltrans"/>
</dbReference>
<dbReference type="GO" id="GO:0016746">
    <property type="term" value="F:acyltransferase activity"/>
    <property type="evidence" value="ECO:0007669"/>
    <property type="project" value="UniProtKB-KW"/>
</dbReference>
<keyword evidence="6 8" id="KW-0012">Acyltransferase</keyword>
<evidence type="ECO:0000256" key="1">
    <source>
        <dbReference type="ARBA" id="ARBA00004533"/>
    </source>
</evidence>
<dbReference type="EMBL" id="JAERMS010000009">
    <property type="protein sequence ID" value="MBO1363083.1"/>
    <property type="molecule type" value="Genomic_DNA"/>
</dbReference>
<evidence type="ECO:0000256" key="4">
    <source>
        <dbReference type="ARBA" id="ARBA00022679"/>
    </source>
</evidence>
<keyword evidence="5 7" id="KW-0472">Membrane</keyword>
<evidence type="ECO:0000256" key="3">
    <source>
        <dbReference type="ARBA" id="ARBA00022519"/>
    </source>
</evidence>